<reference evidence="2" key="1">
    <citation type="submission" date="2016-07" db="EMBL/GenBank/DDBJ databases">
        <authorList>
            <person name="Florea S."/>
            <person name="Webb J.S."/>
            <person name="Jaromczyk J."/>
            <person name="Schardl C.L."/>
        </authorList>
    </citation>
    <scope>NUCLEOTIDE SEQUENCE [LARGE SCALE GENOMIC DNA]</scope>
    <source>
        <strain evidence="2">CDC-D5610</strain>
    </source>
</reference>
<protein>
    <submittedName>
        <fullName evidence="1">Uncharacterized protein</fullName>
    </submittedName>
</protein>
<dbReference type="KEGG" id="lcd:clem_09865"/>
<sequence length="260" mass="29043">MNIEQFNQVVFLATEAYKAKYKSEDAQSFALATARATGIALNDPALTHASSGLSETLLRVKNEALEAIRREEEVFSEYNTFIRELAEHDIIEQAFNSANKITNERIDELFDGEVESVGTYAVTYFQENFITNLNKALKTNFASTVLTRGFFSKNQSENTPAAIEEKQSSLSTQQITEIRNLISKLNKEINSFWPYPHKDRKAKKVEGLEALIENSLTMDAISAVNKVEINFPEIRLGSISSRTADLLDSIKSNGVVASKS</sequence>
<proteinExistence type="predicted"/>
<dbReference type="OrthoDB" id="5631303at2"/>
<gene>
    <name evidence="1" type="ORF">clem_09865</name>
</gene>
<dbReference type="RefSeq" id="WP_094091372.1">
    <property type="nucleotide sequence ID" value="NZ_CP016397.1"/>
</dbReference>
<name>A0A222P3W2_9GAMM</name>
<accession>A0A222P3W2</accession>
<evidence type="ECO:0000313" key="2">
    <source>
        <dbReference type="Proteomes" id="UP000201728"/>
    </source>
</evidence>
<organism evidence="1 2">
    <name type="scientific">Legionella clemsonensis</name>
    <dbReference type="NCBI Taxonomy" id="1867846"/>
    <lineage>
        <taxon>Bacteria</taxon>
        <taxon>Pseudomonadati</taxon>
        <taxon>Pseudomonadota</taxon>
        <taxon>Gammaproteobacteria</taxon>
        <taxon>Legionellales</taxon>
        <taxon>Legionellaceae</taxon>
        <taxon>Legionella</taxon>
    </lineage>
</organism>
<evidence type="ECO:0000313" key="1">
    <source>
        <dbReference type="EMBL" id="ASQ46522.1"/>
    </source>
</evidence>
<dbReference type="Proteomes" id="UP000201728">
    <property type="component" value="Chromosome"/>
</dbReference>
<dbReference type="EMBL" id="CP016397">
    <property type="protein sequence ID" value="ASQ46522.1"/>
    <property type="molecule type" value="Genomic_DNA"/>
</dbReference>
<keyword evidence="2" id="KW-1185">Reference proteome</keyword>
<dbReference type="AlphaFoldDB" id="A0A222P3W2"/>